<dbReference type="NCBIfam" id="TIGR00621">
    <property type="entry name" value="ssb"/>
    <property type="match status" value="1"/>
</dbReference>
<geneLocation type="plasmid" evidence="5">
    <name>pRp12D01</name>
</geneLocation>
<dbReference type="HOGENOM" id="CLU_078758_6_0_4"/>
<dbReference type="Pfam" id="PF00436">
    <property type="entry name" value="SSB"/>
    <property type="match status" value="1"/>
</dbReference>
<name>C6BQ63_RALP1</name>
<dbReference type="InterPro" id="IPR000424">
    <property type="entry name" value="Primosome_PriB/ssb"/>
</dbReference>
<evidence type="ECO:0000256" key="4">
    <source>
        <dbReference type="SAM" id="MobiDB-lite"/>
    </source>
</evidence>
<protein>
    <recommendedName>
        <fullName evidence="2 3">Single-stranded DNA-binding protein</fullName>
    </recommendedName>
</protein>
<dbReference type="PIRSF" id="PIRSF002070">
    <property type="entry name" value="SSB"/>
    <property type="match status" value="1"/>
</dbReference>
<dbReference type="KEGG" id="rpf:Rpic12D_4671"/>
<dbReference type="PROSITE" id="PS50935">
    <property type="entry name" value="SSB"/>
    <property type="match status" value="1"/>
</dbReference>
<accession>C6BQ63</accession>
<feature type="region of interest" description="Disordered" evidence="4">
    <location>
        <begin position="108"/>
        <end position="158"/>
    </location>
</feature>
<proteinExistence type="predicted"/>
<dbReference type="EMBL" id="CP001646">
    <property type="protein sequence ID" value="ACS65910.1"/>
    <property type="molecule type" value="Genomic_DNA"/>
</dbReference>
<dbReference type="PANTHER" id="PTHR10302">
    <property type="entry name" value="SINGLE-STRANDED DNA-BINDING PROTEIN"/>
    <property type="match status" value="1"/>
</dbReference>
<dbReference type="CDD" id="cd04496">
    <property type="entry name" value="SSB_OBF"/>
    <property type="match status" value="1"/>
</dbReference>
<reference evidence="5" key="1">
    <citation type="submission" date="2009-06" db="EMBL/GenBank/DDBJ databases">
        <title>Complete sequence plasmid 1 of Ralstonia pickettii 12D.</title>
        <authorList>
            <consortium name="US DOE Joint Genome Institute"/>
            <person name="Lucas S."/>
            <person name="Copeland A."/>
            <person name="Lapidus A."/>
            <person name="Glavina del Rio T."/>
            <person name="Dalin E."/>
            <person name="Tice H."/>
            <person name="Bruce D."/>
            <person name="Goodwin L."/>
            <person name="Pitluck S."/>
            <person name="Sims D."/>
            <person name="Meincke L."/>
            <person name="Brettin T."/>
            <person name="Detter J.C."/>
            <person name="Han C."/>
            <person name="Larimer F."/>
            <person name="Land M."/>
            <person name="Hauser L."/>
            <person name="Kyrpides N."/>
            <person name="Ovchinnikova G."/>
            <person name="Marsh T."/>
            <person name="Richardson P."/>
        </authorList>
    </citation>
    <scope>NUCLEOTIDE SEQUENCE [LARGE SCALE GENOMIC DNA]</scope>
    <source>
        <strain evidence="5">12D</strain>
        <plasmid>12D</plasmid>
        <plasmid evidence="5">pRp12D01</plasmid>
    </source>
</reference>
<evidence type="ECO:0000256" key="1">
    <source>
        <dbReference type="ARBA" id="ARBA00023125"/>
    </source>
</evidence>
<dbReference type="GO" id="GO:0009295">
    <property type="term" value="C:nucleoid"/>
    <property type="evidence" value="ECO:0007669"/>
    <property type="project" value="TreeGrafter"/>
</dbReference>
<evidence type="ECO:0000256" key="2">
    <source>
        <dbReference type="PIRNR" id="PIRNR002070"/>
    </source>
</evidence>
<sequence length="158" mass="17630">MKNTNHCVLHGRLGKDPEVRFRNSGGASVLFSLCTNDDYHNGTEWVEVKEWHDCVVVGSAAEQYAEKYQQGDEVIVQGRIKPRIYEKNGQKVKVVEIYVSTMELIAKRAKPTGNDQQRGGASEGRKAEQRKQYHAGNGRQEATPVVGSSDDDYGGKNF</sequence>
<keyword evidence="5" id="KW-0614">Plasmid</keyword>
<dbReference type="AlphaFoldDB" id="C6BQ63"/>
<gene>
    <name evidence="5" type="ordered locus">Rpic12D_4671</name>
</gene>
<keyword evidence="1 2" id="KW-0238">DNA-binding</keyword>
<dbReference type="GO" id="GO:0006260">
    <property type="term" value="P:DNA replication"/>
    <property type="evidence" value="ECO:0007669"/>
    <property type="project" value="InterPro"/>
</dbReference>
<dbReference type="SUPFAM" id="SSF50249">
    <property type="entry name" value="Nucleic acid-binding proteins"/>
    <property type="match status" value="1"/>
</dbReference>
<evidence type="ECO:0000313" key="5">
    <source>
        <dbReference type="EMBL" id="ACS65910.1"/>
    </source>
</evidence>
<organism evidence="5">
    <name type="scientific">Ralstonia pickettii (strain 12D)</name>
    <dbReference type="NCBI Taxonomy" id="428406"/>
    <lineage>
        <taxon>Bacteria</taxon>
        <taxon>Pseudomonadati</taxon>
        <taxon>Pseudomonadota</taxon>
        <taxon>Betaproteobacteria</taxon>
        <taxon>Burkholderiales</taxon>
        <taxon>Burkholderiaceae</taxon>
        <taxon>Ralstonia</taxon>
    </lineage>
</organism>
<dbReference type="Gene3D" id="2.40.50.140">
    <property type="entry name" value="Nucleic acid-binding proteins"/>
    <property type="match status" value="1"/>
</dbReference>
<dbReference type="InterPro" id="IPR011344">
    <property type="entry name" value="ssDNA-bd"/>
</dbReference>
<evidence type="ECO:0000256" key="3">
    <source>
        <dbReference type="RuleBase" id="RU000524"/>
    </source>
</evidence>
<dbReference type="InterPro" id="IPR012340">
    <property type="entry name" value="NA-bd_OB-fold"/>
</dbReference>
<dbReference type="GO" id="GO:0003697">
    <property type="term" value="F:single-stranded DNA binding"/>
    <property type="evidence" value="ECO:0007669"/>
    <property type="project" value="InterPro"/>
</dbReference>
<dbReference type="PANTHER" id="PTHR10302:SF27">
    <property type="entry name" value="SINGLE-STRANDED DNA-BINDING PROTEIN"/>
    <property type="match status" value="1"/>
</dbReference>